<evidence type="ECO:0000313" key="2">
    <source>
        <dbReference type="EMBL" id="KAK0060125.1"/>
    </source>
</evidence>
<dbReference type="PANTHER" id="PTHR15922">
    <property type="entry name" value="NEUROBLASTOMA-AMPLIFIED SEQUENCE"/>
    <property type="match status" value="1"/>
</dbReference>
<dbReference type="PANTHER" id="PTHR15922:SF2">
    <property type="entry name" value="NBAS SUBUNIT OF NRZ TETHERING COMPLEX"/>
    <property type="match status" value="1"/>
</dbReference>
<accession>A0AAD8FD77</accession>
<gene>
    <name evidence="2" type="ORF">Bpfe_010312</name>
</gene>
<dbReference type="Pfam" id="PF22913">
    <property type="entry name" value="NBAS_11th"/>
    <property type="match status" value="1"/>
</dbReference>
<reference evidence="2" key="2">
    <citation type="submission" date="2023-04" db="EMBL/GenBank/DDBJ databases">
        <authorList>
            <person name="Bu L."/>
            <person name="Lu L."/>
            <person name="Laidemitt M.R."/>
            <person name="Zhang S.M."/>
            <person name="Mutuku M."/>
            <person name="Mkoji G."/>
            <person name="Steinauer M."/>
            <person name="Loker E.S."/>
        </authorList>
    </citation>
    <scope>NUCLEOTIDE SEQUENCE</scope>
    <source>
        <strain evidence="2">KasaAsao</strain>
        <tissue evidence="2">Whole Snail</tissue>
    </source>
</reference>
<proteinExistence type="predicted"/>
<evidence type="ECO:0000313" key="3">
    <source>
        <dbReference type="Proteomes" id="UP001233172"/>
    </source>
</evidence>
<name>A0AAD8FD77_BIOPF</name>
<reference evidence="2" key="1">
    <citation type="journal article" date="2023" name="PLoS Negl. Trop. Dis.">
        <title>A genome sequence for Biomphalaria pfeifferi, the major vector snail for the human-infecting parasite Schistosoma mansoni.</title>
        <authorList>
            <person name="Bu L."/>
            <person name="Lu L."/>
            <person name="Laidemitt M.R."/>
            <person name="Zhang S.M."/>
            <person name="Mutuku M."/>
            <person name="Mkoji G."/>
            <person name="Steinauer M."/>
            <person name="Loker E.S."/>
        </authorList>
    </citation>
    <scope>NUCLEOTIDE SEQUENCE</scope>
    <source>
        <strain evidence="2">KasaAsao</strain>
    </source>
</reference>
<organism evidence="2 3">
    <name type="scientific">Biomphalaria pfeifferi</name>
    <name type="common">Bloodfluke planorb</name>
    <name type="synonym">Freshwater snail</name>
    <dbReference type="NCBI Taxonomy" id="112525"/>
    <lineage>
        <taxon>Eukaryota</taxon>
        <taxon>Metazoa</taxon>
        <taxon>Spiralia</taxon>
        <taxon>Lophotrochozoa</taxon>
        <taxon>Mollusca</taxon>
        <taxon>Gastropoda</taxon>
        <taxon>Heterobranchia</taxon>
        <taxon>Euthyneura</taxon>
        <taxon>Panpulmonata</taxon>
        <taxon>Hygrophila</taxon>
        <taxon>Lymnaeoidea</taxon>
        <taxon>Planorbidae</taxon>
        <taxon>Biomphalaria</taxon>
    </lineage>
</organism>
<dbReference type="GO" id="GO:0006890">
    <property type="term" value="P:retrograde vesicle-mediated transport, Golgi to endoplasmic reticulum"/>
    <property type="evidence" value="ECO:0007669"/>
    <property type="project" value="TreeGrafter"/>
</dbReference>
<dbReference type="GO" id="GO:0000149">
    <property type="term" value="F:SNARE binding"/>
    <property type="evidence" value="ECO:0007669"/>
    <property type="project" value="TreeGrafter"/>
</dbReference>
<dbReference type="Proteomes" id="UP001233172">
    <property type="component" value="Unassembled WGS sequence"/>
</dbReference>
<feature type="domain" description="NBAS subunit of NRZ tethering complex C-terminal" evidence="1">
    <location>
        <begin position="31"/>
        <end position="99"/>
    </location>
</feature>
<dbReference type="AlphaFoldDB" id="A0AAD8FD77"/>
<evidence type="ECO:0000259" key="1">
    <source>
        <dbReference type="Pfam" id="PF22913"/>
    </source>
</evidence>
<sequence>MANTVVTKYIECPNLNVFIIKYFFIRNENIKEEISVSKPWLEVLQLVVENVREHHDNGGDLVQAEDVISLLRSFCSDNTIEVPHRLNVLKVLEKSFDLSECDKILLTLYRTQALVSIAWPNTQVNENKINTEESRMQFFSHLLDNSKNKEDYVTLSRLLILWPPVSDTYSLSLESNPLLKVFHSVLLTQDQEAGEIINTIIKQECSHFPLDYKCTEHMIELLCKQNLPIASVKLALRSSHEKLIKQSINLLSNQTQGIDDVDLLQLILSNKLAPQVVSMPVFSHLITYVLQCQGQPESPEYLNPSMIAAQLAEAGFQAEAGSLLLQAKSSHSIVLTFNSALVSVSHWLKKL</sequence>
<comment type="caution">
    <text evidence="2">The sequence shown here is derived from an EMBL/GenBank/DDBJ whole genome shotgun (WGS) entry which is preliminary data.</text>
</comment>
<dbReference type="InterPro" id="IPR054751">
    <property type="entry name" value="NBAS_C"/>
</dbReference>
<dbReference type="EMBL" id="JASAOG010000037">
    <property type="protein sequence ID" value="KAK0060125.1"/>
    <property type="molecule type" value="Genomic_DNA"/>
</dbReference>
<protein>
    <submittedName>
        <fullName evidence="2">Neuroblastoma-amplified sequence</fullName>
    </submittedName>
</protein>
<keyword evidence="3" id="KW-1185">Reference proteome</keyword>
<dbReference type="GO" id="GO:0070939">
    <property type="term" value="C:Dsl1/NZR complex"/>
    <property type="evidence" value="ECO:0007669"/>
    <property type="project" value="TreeGrafter"/>
</dbReference>